<dbReference type="InterPro" id="IPR015421">
    <property type="entry name" value="PyrdxlP-dep_Trfase_major"/>
</dbReference>
<evidence type="ECO:0000259" key="3">
    <source>
        <dbReference type="Pfam" id="PF04864"/>
    </source>
</evidence>
<evidence type="ECO:0000313" key="5">
    <source>
        <dbReference type="Proteomes" id="UP000187203"/>
    </source>
</evidence>
<dbReference type="Pfam" id="PF04864">
    <property type="entry name" value="Alliinase_C"/>
    <property type="match status" value="1"/>
</dbReference>
<keyword evidence="5" id="KW-1185">Reference proteome</keyword>
<evidence type="ECO:0000256" key="2">
    <source>
        <dbReference type="ARBA" id="ARBA00022898"/>
    </source>
</evidence>
<evidence type="ECO:0000313" key="4">
    <source>
        <dbReference type="EMBL" id="OMO98679.1"/>
    </source>
</evidence>
<dbReference type="InterPro" id="IPR006948">
    <property type="entry name" value="Alliinase_C"/>
</dbReference>
<dbReference type="OrthoDB" id="2020362at2759"/>
<dbReference type="Gene3D" id="3.90.1150.10">
    <property type="entry name" value="Aspartate Aminotransferase, domain 1"/>
    <property type="match status" value="1"/>
</dbReference>
<keyword evidence="2" id="KW-0663">Pyridoxal phosphate</keyword>
<dbReference type="PANTHER" id="PTHR43795:SF20">
    <property type="entry name" value="TRYPTOPHAN AMINOTRANSFERASE-RELATED PROTEIN 3"/>
    <property type="match status" value="1"/>
</dbReference>
<gene>
    <name evidence="4" type="ORF">COLO4_13770</name>
</gene>
<dbReference type="SUPFAM" id="SSF53383">
    <property type="entry name" value="PLP-dependent transferases"/>
    <property type="match status" value="1"/>
</dbReference>
<dbReference type="Gene3D" id="3.40.640.10">
    <property type="entry name" value="Type I PLP-dependent aspartate aminotransferase-like (Major domain)"/>
    <property type="match status" value="1"/>
</dbReference>
<dbReference type="GO" id="GO:0008483">
    <property type="term" value="F:transaminase activity"/>
    <property type="evidence" value="ECO:0007669"/>
    <property type="project" value="TreeGrafter"/>
</dbReference>
<dbReference type="GO" id="GO:0006520">
    <property type="term" value="P:amino acid metabolic process"/>
    <property type="evidence" value="ECO:0007669"/>
    <property type="project" value="TreeGrafter"/>
</dbReference>
<name>A0A1R3JUW3_9ROSI</name>
<dbReference type="GO" id="GO:0016846">
    <property type="term" value="F:carbon-sulfur lyase activity"/>
    <property type="evidence" value="ECO:0007669"/>
    <property type="project" value="InterPro"/>
</dbReference>
<dbReference type="EMBL" id="AWUE01015287">
    <property type="protein sequence ID" value="OMO98679.1"/>
    <property type="molecule type" value="Genomic_DNA"/>
</dbReference>
<comment type="similarity">
    <text evidence="1">Belongs to the alliinase family.</text>
</comment>
<organism evidence="4 5">
    <name type="scientific">Corchorus olitorius</name>
    <dbReference type="NCBI Taxonomy" id="93759"/>
    <lineage>
        <taxon>Eukaryota</taxon>
        <taxon>Viridiplantae</taxon>
        <taxon>Streptophyta</taxon>
        <taxon>Embryophyta</taxon>
        <taxon>Tracheophyta</taxon>
        <taxon>Spermatophyta</taxon>
        <taxon>Magnoliopsida</taxon>
        <taxon>eudicotyledons</taxon>
        <taxon>Gunneridae</taxon>
        <taxon>Pentapetalae</taxon>
        <taxon>rosids</taxon>
        <taxon>malvids</taxon>
        <taxon>Malvales</taxon>
        <taxon>Malvaceae</taxon>
        <taxon>Grewioideae</taxon>
        <taxon>Apeibeae</taxon>
        <taxon>Corchorus</taxon>
    </lineage>
</organism>
<dbReference type="InterPro" id="IPR015422">
    <property type="entry name" value="PyrdxlP-dep_Trfase_small"/>
</dbReference>
<dbReference type="InterPro" id="IPR015424">
    <property type="entry name" value="PyrdxlP-dep_Trfase"/>
</dbReference>
<proteinExistence type="inferred from homology"/>
<comment type="caution">
    <text evidence="4">The sequence shown here is derived from an EMBL/GenBank/DDBJ whole genome shotgun (WGS) entry which is preliminary data.</text>
</comment>
<dbReference type="InterPro" id="IPR050478">
    <property type="entry name" value="Ethylene_sulfur-biosynth"/>
</dbReference>
<dbReference type="PANTHER" id="PTHR43795">
    <property type="entry name" value="BIFUNCTIONAL ASPARTATE AMINOTRANSFERASE AND GLUTAMATE/ASPARTATE-PREPHENATE AMINOTRANSFERASE-RELATED"/>
    <property type="match status" value="1"/>
</dbReference>
<reference evidence="5" key="1">
    <citation type="submission" date="2013-09" db="EMBL/GenBank/DDBJ databases">
        <title>Corchorus olitorius genome sequencing.</title>
        <authorList>
            <person name="Alam M."/>
            <person name="Haque M.S."/>
            <person name="Islam M.S."/>
            <person name="Emdad E.M."/>
            <person name="Islam M.M."/>
            <person name="Ahmed B."/>
            <person name="Halim A."/>
            <person name="Hossen Q.M.M."/>
            <person name="Hossain M.Z."/>
            <person name="Ahmed R."/>
            <person name="Khan M.M."/>
            <person name="Islam R."/>
            <person name="Rashid M.M."/>
            <person name="Khan S.A."/>
            <person name="Rahman M.S."/>
            <person name="Alam M."/>
            <person name="Yahiya A.S."/>
            <person name="Khan M.S."/>
            <person name="Azam M.S."/>
            <person name="Haque T."/>
            <person name="Lashkar M.Z.H."/>
            <person name="Akhand A.I."/>
            <person name="Morshed G."/>
            <person name="Roy S."/>
            <person name="Uddin K.S."/>
            <person name="Rabeya T."/>
            <person name="Hossain A.S."/>
            <person name="Chowdhury A."/>
            <person name="Snigdha A.R."/>
            <person name="Mortoza M.S."/>
            <person name="Matin S.A."/>
            <person name="Hoque S.M.E."/>
            <person name="Islam M.K."/>
            <person name="Roy D.K."/>
            <person name="Haider R."/>
            <person name="Moosa M.M."/>
            <person name="Elias S.M."/>
            <person name="Hasan A.M."/>
            <person name="Jahan S."/>
            <person name="Shafiuddin M."/>
            <person name="Mahmood N."/>
            <person name="Shommy N.S."/>
        </authorList>
    </citation>
    <scope>NUCLEOTIDE SEQUENCE [LARGE SCALE GENOMIC DNA]</scope>
    <source>
        <strain evidence="5">cv. O-4</strain>
    </source>
</reference>
<dbReference type="Proteomes" id="UP000187203">
    <property type="component" value="Unassembled WGS sequence"/>
</dbReference>
<dbReference type="AlphaFoldDB" id="A0A1R3JUW3"/>
<dbReference type="STRING" id="93759.A0A1R3JUW3"/>
<protein>
    <recommendedName>
        <fullName evidence="3">Alliinase C-terminal domain-containing protein</fullName>
    </recommendedName>
</protein>
<feature type="domain" description="Alliinase C-terminal" evidence="3">
    <location>
        <begin position="49"/>
        <end position="242"/>
    </location>
</feature>
<sequence>MADSSQRARKPYPQATRHCRKCTYALSPENTSSPAGVVASVPYFGGPYVKTIYDRAYYWPHYTPIPAPSDEELMVFTLSKLTGHAGSRFGWAVVKDETVFNKMTIHMQINSMGVSRDTQLRAFKLLKVALQGRELFDFGYQTMKSRWERLSNIISLSKRFSLQKIDPQYCTFYNKIREFSPAYAWVKCEREEDKDCYEVLQAAKITGAAGNAFGAKDQYVRFSLLRSQDDFDILIERLKKLVSDAKIM</sequence>
<accession>A0A1R3JUW3</accession>
<evidence type="ECO:0000256" key="1">
    <source>
        <dbReference type="ARBA" id="ARBA00006312"/>
    </source>
</evidence>